<dbReference type="EMBL" id="JAVEPI010000003">
    <property type="protein sequence ID" value="KAK1442954.1"/>
    <property type="molecule type" value="Genomic_DNA"/>
</dbReference>
<reference evidence="2" key="1">
    <citation type="submission" date="2023-08" db="EMBL/GenBank/DDBJ databases">
        <title>Draft sequence of the Babesia gibsoni genome.</title>
        <authorList>
            <person name="Yamagishi J.Y."/>
            <person name="Xuan X.X."/>
        </authorList>
    </citation>
    <scope>NUCLEOTIDE SEQUENCE</scope>
    <source>
        <strain evidence="2">Azabu</strain>
    </source>
</reference>
<organism evidence="2 3">
    <name type="scientific">Babesia gibsoni</name>
    <dbReference type="NCBI Taxonomy" id="33632"/>
    <lineage>
        <taxon>Eukaryota</taxon>
        <taxon>Sar</taxon>
        <taxon>Alveolata</taxon>
        <taxon>Apicomplexa</taxon>
        <taxon>Aconoidasida</taxon>
        <taxon>Piroplasmida</taxon>
        <taxon>Babesiidae</taxon>
        <taxon>Babesia</taxon>
    </lineage>
</organism>
<sequence>MHEYHDYDDYSDYQPYYGYDKLEGSDSDDIAENMINFLERDGFDFTDRDNVANFISFLQATTGGSGTKSEGFNNFLNMVKKGGNELLKQTKHFTKTHAKDAIQGAVKLAVVAVMKKGLPVFEKLYEDAMQKIPLALRISYAPMAFNLWSMIFKKFKIEVPEEFNPEKFICHGMTKQQCDSVIEEAMERRKKELMGSEYASDGTKGSGDDSDDEEEEVEEEDRGKPKSKKALKVEDFDIENL</sequence>
<feature type="compositionally biased region" description="Acidic residues" evidence="1">
    <location>
        <begin position="208"/>
        <end position="220"/>
    </location>
</feature>
<protein>
    <submittedName>
        <fullName evidence="2">Uncharacterized protein</fullName>
    </submittedName>
</protein>
<evidence type="ECO:0000313" key="2">
    <source>
        <dbReference type="EMBL" id="KAK1442954.1"/>
    </source>
</evidence>
<comment type="caution">
    <text evidence="2">The sequence shown here is derived from an EMBL/GenBank/DDBJ whole genome shotgun (WGS) entry which is preliminary data.</text>
</comment>
<keyword evidence="3" id="KW-1185">Reference proteome</keyword>
<evidence type="ECO:0000256" key="1">
    <source>
        <dbReference type="SAM" id="MobiDB-lite"/>
    </source>
</evidence>
<proteinExistence type="predicted"/>
<dbReference type="Proteomes" id="UP001230268">
    <property type="component" value="Unassembled WGS sequence"/>
</dbReference>
<feature type="region of interest" description="Disordered" evidence="1">
    <location>
        <begin position="192"/>
        <end position="229"/>
    </location>
</feature>
<evidence type="ECO:0000313" key="3">
    <source>
        <dbReference type="Proteomes" id="UP001230268"/>
    </source>
</evidence>
<dbReference type="AlphaFoldDB" id="A0AAD8PDL3"/>
<name>A0AAD8PDL3_BABGI</name>
<accession>A0AAD8PDL3</accession>
<gene>
    <name evidence="2" type="ORF">BgAZ_304720</name>
</gene>